<reference evidence="2 3" key="1">
    <citation type="journal article" date="2016" name="Mol. Biol. Evol.">
        <title>Comparative Genomics of Early-Diverging Mushroom-Forming Fungi Provides Insights into the Origins of Lignocellulose Decay Capabilities.</title>
        <authorList>
            <person name="Nagy L.G."/>
            <person name="Riley R."/>
            <person name="Tritt A."/>
            <person name="Adam C."/>
            <person name="Daum C."/>
            <person name="Floudas D."/>
            <person name="Sun H."/>
            <person name="Yadav J.S."/>
            <person name="Pangilinan J."/>
            <person name="Larsson K.H."/>
            <person name="Matsuura K."/>
            <person name="Barry K."/>
            <person name="Labutti K."/>
            <person name="Kuo R."/>
            <person name="Ohm R.A."/>
            <person name="Bhattacharya S.S."/>
            <person name="Shirouzu T."/>
            <person name="Yoshinaga Y."/>
            <person name="Martin F.M."/>
            <person name="Grigoriev I.V."/>
            <person name="Hibbett D.S."/>
        </authorList>
    </citation>
    <scope>NUCLEOTIDE SEQUENCE [LARGE SCALE GENOMIC DNA]</scope>
    <source>
        <strain evidence="2 3">CBS 109695</strain>
    </source>
</reference>
<sequence>MLQVAMKKLALRRVKARQDLSQASWLKLLKERRRDVFSDAGLPEARKWKVVSPQSSRAAILAGACGHAVKPDRRASNTPADVRAARKLTASPVLQPAPPIVVLEPTLRPYTHAVPSDAPDLLLQHCHVRLKLRKGCGWVWGTVTGPISGKKKTGTGKISSVIFRASTATKPLLFLPVRRPIPSHQLLGVKKNHPTCSMQSNAFMAQAVRSKTTTDGLRKQESHQASLESPRETALKRRKLKGWLEEETPKAFSRHDHLLLLNLLHPINLHFCLYISESDCNIRLWRKKWLNLNSPDLGWSAKPSASPALDFSRLLTDLQWISSGWT</sequence>
<evidence type="ECO:0000313" key="2">
    <source>
        <dbReference type="EMBL" id="KZP22513.1"/>
    </source>
</evidence>
<feature type="region of interest" description="Disordered" evidence="1">
    <location>
        <begin position="211"/>
        <end position="231"/>
    </location>
</feature>
<protein>
    <submittedName>
        <fullName evidence="2">Uncharacterized protein</fullName>
    </submittedName>
</protein>
<proteinExistence type="predicted"/>
<dbReference type="Proteomes" id="UP000076532">
    <property type="component" value="Unassembled WGS sequence"/>
</dbReference>
<gene>
    <name evidence="2" type="ORF">FIBSPDRAFT_890388</name>
</gene>
<dbReference type="AlphaFoldDB" id="A0A166L2P3"/>
<organism evidence="2 3">
    <name type="scientific">Athelia psychrophila</name>
    <dbReference type="NCBI Taxonomy" id="1759441"/>
    <lineage>
        <taxon>Eukaryota</taxon>
        <taxon>Fungi</taxon>
        <taxon>Dikarya</taxon>
        <taxon>Basidiomycota</taxon>
        <taxon>Agaricomycotina</taxon>
        <taxon>Agaricomycetes</taxon>
        <taxon>Agaricomycetidae</taxon>
        <taxon>Atheliales</taxon>
        <taxon>Atheliaceae</taxon>
        <taxon>Athelia</taxon>
    </lineage>
</organism>
<name>A0A166L2P3_9AGAM</name>
<keyword evidence="3" id="KW-1185">Reference proteome</keyword>
<accession>A0A166L2P3</accession>
<dbReference type="EMBL" id="KV417539">
    <property type="protein sequence ID" value="KZP22513.1"/>
    <property type="molecule type" value="Genomic_DNA"/>
</dbReference>
<evidence type="ECO:0000256" key="1">
    <source>
        <dbReference type="SAM" id="MobiDB-lite"/>
    </source>
</evidence>
<evidence type="ECO:0000313" key="3">
    <source>
        <dbReference type="Proteomes" id="UP000076532"/>
    </source>
</evidence>